<dbReference type="Pfam" id="PF12537">
    <property type="entry name" value="GPHR_N"/>
    <property type="match status" value="1"/>
</dbReference>
<reference evidence="8 9" key="1">
    <citation type="journal article" date="2019" name="New Phytol.">
        <title>Comparative genomics reveals unique wood-decay strategies and fruiting body development in the Schizophyllaceae.</title>
        <authorList>
            <person name="Almasi E."/>
            <person name="Sahu N."/>
            <person name="Krizsan K."/>
            <person name="Balint B."/>
            <person name="Kovacs G.M."/>
            <person name="Kiss B."/>
            <person name="Cseklye J."/>
            <person name="Drula E."/>
            <person name="Henrissat B."/>
            <person name="Nagy I."/>
            <person name="Chovatia M."/>
            <person name="Adam C."/>
            <person name="LaButti K."/>
            <person name="Lipzen A."/>
            <person name="Riley R."/>
            <person name="Grigoriev I.V."/>
            <person name="Nagy L.G."/>
        </authorList>
    </citation>
    <scope>NUCLEOTIDE SEQUENCE [LARGE SCALE GENOMIC DNA]</scope>
    <source>
        <strain evidence="8 9">NL-1724</strain>
    </source>
</reference>
<feature type="transmembrane region" description="Helical" evidence="5">
    <location>
        <begin position="264"/>
        <end position="289"/>
    </location>
</feature>
<feature type="transmembrane region" description="Helical" evidence="5">
    <location>
        <begin position="332"/>
        <end position="349"/>
    </location>
</feature>
<dbReference type="Proteomes" id="UP000320762">
    <property type="component" value="Unassembled WGS sequence"/>
</dbReference>
<feature type="transmembrane region" description="Helical" evidence="5">
    <location>
        <begin position="104"/>
        <end position="121"/>
    </location>
</feature>
<name>A0A550BS70_9AGAR</name>
<keyword evidence="4 5" id="KW-0472">Membrane</keyword>
<evidence type="ECO:0000259" key="7">
    <source>
        <dbReference type="Pfam" id="PF12537"/>
    </source>
</evidence>
<dbReference type="Pfam" id="PF12430">
    <property type="entry name" value="ABA_GPCR"/>
    <property type="match status" value="1"/>
</dbReference>
<evidence type="ECO:0000256" key="1">
    <source>
        <dbReference type="ARBA" id="ARBA00004141"/>
    </source>
</evidence>
<evidence type="ECO:0000259" key="6">
    <source>
        <dbReference type="Pfam" id="PF12430"/>
    </source>
</evidence>
<dbReference type="InterPro" id="IPR022535">
    <property type="entry name" value="Golgi_pH-regulator_cons_dom"/>
</dbReference>
<accession>A0A550BS70</accession>
<evidence type="ECO:0000256" key="5">
    <source>
        <dbReference type="SAM" id="Phobius"/>
    </source>
</evidence>
<sequence length="447" mass="48803">MSASAVLEHVVILCIRGGFFLGCRRYLIHSLYADLQDLSLPETASIELETLPMPSGASAQPTRSTLHSTISRVVFASCFTETCMMFFLLLCQGLSMFQPRSPRLLLNLIPVVLYLSALSYIPLPGALAPTGFVAGVLARLVVLGTTILGLLSGFGAISSAWPYLPFVNRAKSLPTEQDLRAAEHSLDRIRADLATLNGELTRTSASSTDGSWISRVATSFRGGDSRAQEMKGLRALEAEMSRNLDDLTRRYQEHTYRRTFRGRVVAVVGRLFAVYCVVRIVSSALHLLFPSNAGYNTTTSDLLTDLLAYSLSIVSREEVVGRDDVALISRQISLGLVGVIILMSLRLVLRGVTRALQVTSRNLGASLMLLVLAELIGIYLLSTIVQLRTSFPPEKTDTDGNAHDNNLFSTIPAYEVFGPLFDCAFLAATVVSVFVRWTADRVDGMGR</sequence>
<dbReference type="InterPro" id="IPR015672">
    <property type="entry name" value="GPHR/GTG"/>
</dbReference>
<proteinExistence type="predicted"/>
<keyword evidence="9" id="KW-1185">Reference proteome</keyword>
<evidence type="ECO:0000313" key="9">
    <source>
        <dbReference type="Proteomes" id="UP000320762"/>
    </source>
</evidence>
<organism evidence="8 9">
    <name type="scientific">Schizophyllum amplum</name>
    <dbReference type="NCBI Taxonomy" id="97359"/>
    <lineage>
        <taxon>Eukaryota</taxon>
        <taxon>Fungi</taxon>
        <taxon>Dikarya</taxon>
        <taxon>Basidiomycota</taxon>
        <taxon>Agaricomycotina</taxon>
        <taxon>Agaricomycetes</taxon>
        <taxon>Agaricomycetidae</taxon>
        <taxon>Agaricales</taxon>
        <taxon>Schizophyllaceae</taxon>
        <taxon>Schizophyllum</taxon>
    </lineage>
</organism>
<dbReference type="OrthoDB" id="264392at2759"/>
<dbReference type="PANTHER" id="PTHR15948:SF0">
    <property type="entry name" value="GOLGI PH REGULATOR A-RELATED"/>
    <property type="match status" value="1"/>
</dbReference>
<dbReference type="EMBL" id="VDMD01000158">
    <property type="protein sequence ID" value="TRM55389.1"/>
    <property type="molecule type" value="Genomic_DNA"/>
</dbReference>
<feature type="transmembrane region" description="Helical" evidence="5">
    <location>
        <begin position="141"/>
        <end position="164"/>
    </location>
</feature>
<dbReference type="InterPro" id="IPR025969">
    <property type="entry name" value="ABA_GPCR_dom"/>
</dbReference>
<dbReference type="AlphaFoldDB" id="A0A550BS70"/>
<evidence type="ECO:0000256" key="3">
    <source>
        <dbReference type="ARBA" id="ARBA00022989"/>
    </source>
</evidence>
<evidence type="ECO:0000256" key="4">
    <source>
        <dbReference type="ARBA" id="ARBA00023136"/>
    </source>
</evidence>
<feature type="domain" description="Golgi pH regulator conserved" evidence="7">
    <location>
        <begin position="132"/>
        <end position="195"/>
    </location>
</feature>
<feature type="transmembrane region" description="Helical" evidence="5">
    <location>
        <begin position="416"/>
        <end position="437"/>
    </location>
</feature>
<feature type="transmembrane region" description="Helical" evidence="5">
    <location>
        <begin position="361"/>
        <end position="381"/>
    </location>
</feature>
<keyword evidence="3 5" id="KW-1133">Transmembrane helix</keyword>
<keyword evidence="8" id="KW-0675">Receptor</keyword>
<keyword evidence="2 5" id="KW-0812">Transmembrane</keyword>
<dbReference type="PANTHER" id="PTHR15948">
    <property type="entry name" value="G-PROTEIN COUPLED RECEPTOR 89-RELATED"/>
    <property type="match status" value="1"/>
</dbReference>
<dbReference type="GO" id="GO:0016020">
    <property type="term" value="C:membrane"/>
    <property type="evidence" value="ECO:0007669"/>
    <property type="project" value="UniProtKB-SubCell"/>
</dbReference>
<comment type="subcellular location">
    <subcellularLocation>
        <location evidence="1">Membrane</location>
        <topology evidence="1">Multi-pass membrane protein</topology>
    </subcellularLocation>
</comment>
<feature type="domain" description="Abscisic acid G-protein coupled receptor-like" evidence="6">
    <location>
        <begin position="257"/>
        <end position="440"/>
    </location>
</feature>
<feature type="transmembrane region" description="Helical" evidence="5">
    <location>
        <begin position="73"/>
        <end position="92"/>
    </location>
</feature>
<gene>
    <name evidence="8" type="ORF">BD626DRAFT_527496</name>
</gene>
<evidence type="ECO:0000256" key="2">
    <source>
        <dbReference type="ARBA" id="ARBA00022692"/>
    </source>
</evidence>
<protein>
    <submittedName>
        <fullName evidence="8">Abscisic acid G-protein coupled receptor-domain-containing protein</fullName>
    </submittedName>
</protein>
<evidence type="ECO:0000313" key="8">
    <source>
        <dbReference type="EMBL" id="TRM55389.1"/>
    </source>
</evidence>
<comment type="caution">
    <text evidence="8">The sequence shown here is derived from an EMBL/GenBank/DDBJ whole genome shotgun (WGS) entry which is preliminary data.</text>
</comment>